<dbReference type="InterPro" id="IPR018062">
    <property type="entry name" value="HTH_AraC-typ_CS"/>
</dbReference>
<dbReference type="SMART" id="SM00342">
    <property type="entry name" value="HTH_ARAC"/>
    <property type="match status" value="1"/>
</dbReference>
<evidence type="ECO:0000313" key="5">
    <source>
        <dbReference type="EMBL" id="OQP42661.1"/>
    </source>
</evidence>
<dbReference type="SUPFAM" id="SSF51215">
    <property type="entry name" value="Regulatory protein AraC"/>
    <property type="match status" value="1"/>
</dbReference>
<dbReference type="EMBL" id="LWBO01000044">
    <property type="protein sequence ID" value="OQP42661.1"/>
    <property type="molecule type" value="Genomic_DNA"/>
</dbReference>
<dbReference type="PROSITE" id="PS00041">
    <property type="entry name" value="HTH_ARAC_FAMILY_1"/>
    <property type="match status" value="1"/>
</dbReference>
<dbReference type="PANTHER" id="PTHR43280">
    <property type="entry name" value="ARAC-FAMILY TRANSCRIPTIONAL REGULATOR"/>
    <property type="match status" value="1"/>
</dbReference>
<accession>A0ABX3NQS0</accession>
<evidence type="ECO:0000256" key="2">
    <source>
        <dbReference type="ARBA" id="ARBA00023125"/>
    </source>
</evidence>
<dbReference type="InterPro" id="IPR020449">
    <property type="entry name" value="Tscrpt_reg_AraC-type_HTH"/>
</dbReference>
<gene>
    <name evidence="5" type="ORF">A4D02_13945</name>
</gene>
<keyword evidence="2" id="KW-0238">DNA-binding</keyword>
<dbReference type="Pfam" id="PF12833">
    <property type="entry name" value="HTH_18"/>
    <property type="match status" value="1"/>
</dbReference>
<evidence type="ECO:0000259" key="4">
    <source>
        <dbReference type="PROSITE" id="PS01124"/>
    </source>
</evidence>
<organism evidence="5 6">
    <name type="scientific">Niastella koreensis</name>
    <dbReference type="NCBI Taxonomy" id="354356"/>
    <lineage>
        <taxon>Bacteria</taxon>
        <taxon>Pseudomonadati</taxon>
        <taxon>Bacteroidota</taxon>
        <taxon>Chitinophagia</taxon>
        <taxon>Chitinophagales</taxon>
        <taxon>Chitinophagaceae</taxon>
        <taxon>Niastella</taxon>
    </lineage>
</organism>
<evidence type="ECO:0000256" key="1">
    <source>
        <dbReference type="ARBA" id="ARBA00023015"/>
    </source>
</evidence>
<dbReference type="InterPro" id="IPR054015">
    <property type="entry name" value="ExsA-like_N"/>
</dbReference>
<dbReference type="InterPro" id="IPR009057">
    <property type="entry name" value="Homeodomain-like_sf"/>
</dbReference>
<dbReference type="Gene3D" id="1.10.10.60">
    <property type="entry name" value="Homeodomain-like"/>
    <property type="match status" value="2"/>
</dbReference>
<dbReference type="InterPro" id="IPR037923">
    <property type="entry name" value="HTH-like"/>
</dbReference>
<keyword evidence="1" id="KW-0805">Transcription regulation</keyword>
<dbReference type="PROSITE" id="PS01124">
    <property type="entry name" value="HTH_ARAC_FAMILY_2"/>
    <property type="match status" value="1"/>
</dbReference>
<dbReference type="PANTHER" id="PTHR43280:SF2">
    <property type="entry name" value="HTH-TYPE TRANSCRIPTIONAL REGULATOR EXSA"/>
    <property type="match status" value="1"/>
</dbReference>
<dbReference type="Pfam" id="PF22200">
    <property type="entry name" value="ExsA_N"/>
    <property type="match status" value="1"/>
</dbReference>
<reference evidence="5 6" key="1">
    <citation type="submission" date="2016-04" db="EMBL/GenBank/DDBJ databases">
        <authorList>
            <person name="Chen L."/>
            <person name="Zhuang W."/>
            <person name="Wang G."/>
        </authorList>
    </citation>
    <scope>NUCLEOTIDE SEQUENCE [LARGE SCALE GENOMIC DNA]</scope>
    <source>
        <strain evidence="6">GR20</strain>
    </source>
</reference>
<keyword evidence="6" id="KW-1185">Reference proteome</keyword>
<proteinExistence type="predicted"/>
<name>A0ABX3NQS0_9BACT</name>
<evidence type="ECO:0000256" key="3">
    <source>
        <dbReference type="ARBA" id="ARBA00023163"/>
    </source>
</evidence>
<dbReference type="SUPFAM" id="SSF46689">
    <property type="entry name" value="Homeodomain-like"/>
    <property type="match status" value="1"/>
</dbReference>
<protein>
    <recommendedName>
        <fullName evidence="4">HTH araC/xylS-type domain-containing protein</fullName>
    </recommendedName>
</protein>
<evidence type="ECO:0000313" key="6">
    <source>
        <dbReference type="Proteomes" id="UP000192277"/>
    </source>
</evidence>
<keyword evidence="3" id="KW-0804">Transcription</keyword>
<dbReference type="Proteomes" id="UP000192277">
    <property type="component" value="Unassembled WGS sequence"/>
</dbReference>
<feature type="domain" description="HTH araC/xylS-type" evidence="4">
    <location>
        <begin position="211"/>
        <end position="309"/>
    </location>
</feature>
<dbReference type="PRINTS" id="PR00032">
    <property type="entry name" value="HTHARAC"/>
</dbReference>
<dbReference type="InterPro" id="IPR018060">
    <property type="entry name" value="HTH_AraC"/>
</dbReference>
<comment type="caution">
    <text evidence="5">The sequence shown here is derived from an EMBL/GenBank/DDBJ whole genome shotgun (WGS) entry which is preliminary data.</text>
</comment>
<sequence>MRVLFMHVNIMNDPYLRISLLCSMLVRFPDSITDKEHLDVLQLQLGNTPLARYRKATAAGKRTSFITEHTLIFVLHGHKFLHIEEQTHTAEAGHLVLLKRGIYALSEFVPDGLNYEALLLFFTDDFVKKFLHTHQLTMTQSPPTAAHLVIPANDLLNGFKTQFMGYFGKQLPGLDSILQLKLQELMLLLLAGPQGPQVRAFFQSIAYGQPLDIDFIVRKHLFQPLSLEELAKLSGRSLASFKRDFQQQYNSAPKKWINEQRLEHARLLLLHSGKNVSEVALECGFENSPHFIKIFKQKFGITPNTLRGDHKILNIEC</sequence>